<feature type="binding site" evidence="10">
    <location>
        <position position="209"/>
    </location>
    <ligand>
        <name>substrate</name>
    </ligand>
</feature>
<dbReference type="PANTHER" id="PTHR10625:SF36">
    <property type="entry name" value="HISTONE DEACETYLASE 3"/>
    <property type="match status" value="1"/>
</dbReference>
<feature type="active site" description="Proton acceptor" evidence="9">
    <location>
        <position position="251"/>
    </location>
</feature>
<keyword evidence="11" id="KW-0479">Metal-binding</keyword>
<feature type="domain" description="Histone deacetylase" evidence="13">
    <location>
        <begin position="117"/>
        <end position="438"/>
    </location>
</feature>
<evidence type="ECO:0000256" key="8">
    <source>
        <dbReference type="PIRNR" id="PIRNR037913"/>
    </source>
</evidence>
<dbReference type="InterPro" id="IPR023696">
    <property type="entry name" value="Ureohydrolase_dom_sf"/>
</dbReference>
<evidence type="ECO:0000256" key="3">
    <source>
        <dbReference type="ARBA" id="ARBA00022801"/>
    </source>
</evidence>
<keyword evidence="5 8" id="KW-0805">Transcription regulation</keyword>
<proteinExistence type="inferred from homology"/>
<comment type="subcellular location">
    <subcellularLocation>
        <location evidence="1 8">Nucleus</location>
    </subcellularLocation>
</comment>
<dbReference type="EMBL" id="NAJO01000002">
    <property type="protein sequence ID" value="OQO14285.1"/>
    <property type="molecule type" value="Genomic_DNA"/>
</dbReference>
<feature type="region of interest" description="Disordered" evidence="12">
    <location>
        <begin position="1"/>
        <end position="67"/>
    </location>
</feature>
<evidence type="ECO:0000256" key="5">
    <source>
        <dbReference type="ARBA" id="ARBA00023015"/>
    </source>
</evidence>
<comment type="similarity">
    <text evidence="8">Belongs to the histone deacetylase family. HD Type 1 subfamily.</text>
</comment>
<dbReference type="PRINTS" id="PR01271">
    <property type="entry name" value="HISDACETLASE"/>
</dbReference>
<organism evidence="14 15">
    <name type="scientific">Cryoendolithus antarcticus</name>
    <dbReference type="NCBI Taxonomy" id="1507870"/>
    <lineage>
        <taxon>Eukaryota</taxon>
        <taxon>Fungi</taxon>
        <taxon>Dikarya</taxon>
        <taxon>Ascomycota</taxon>
        <taxon>Pezizomycotina</taxon>
        <taxon>Dothideomycetes</taxon>
        <taxon>Dothideomycetidae</taxon>
        <taxon>Cladosporiales</taxon>
        <taxon>Cladosporiaceae</taxon>
        <taxon>Cryoendolithus</taxon>
    </lineage>
</organism>
<feature type="region of interest" description="Disordered" evidence="12">
    <location>
        <begin position="519"/>
        <end position="551"/>
    </location>
</feature>
<dbReference type="STRING" id="1507870.A0A1V8TSE9"/>
<evidence type="ECO:0000256" key="7">
    <source>
        <dbReference type="ARBA" id="ARBA00023242"/>
    </source>
</evidence>
<evidence type="ECO:0000313" key="15">
    <source>
        <dbReference type="Proteomes" id="UP000192596"/>
    </source>
</evidence>
<keyword evidence="3 8" id="KW-0378">Hydrolase</keyword>
<dbReference type="PRINTS" id="PR01270">
    <property type="entry name" value="HDASUPER"/>
</dbReference>
<dbReference type="GO" id="GO:0040029">
    <property type="term" value="P:epigenetic regulation of gene expression"/>
    <property type="evidence" value="ECO:0007669"/>
    <property type="project" value="TreeGrafter"/>
</dbReference>
<keyword evidence="6 8" id="KW-0804">Transcription</keyword>
<comment type="catalytic activity">
    <reaction evidence="8">
        <text>N(6)-acetyl-L-lysyl-[histone] + H2O = L-lysyl-[histone] + acetate</text>
        <dbReference type="Rhea" id="RHEA:58196"/>
        <dbReference type="Rhea" id="RHEA-COMP:9845"/>
        <dbReference type="Rhea" id="RHEA-COMP:11338"/>
        <dbReference type="ChEBI" id="CHEBI:15377"/>
        <dbReference type="ChEBI" id="CHEBI:29969"/>
        <dbReference type="ChEBI" id="CHEBI:30089"/>
        <dbReference type="ChEBI" id="CHEBI:61930"/>
        <dbReference type="EC" id="3.5.1.98"/>
    </reaction>
</comment>
<dbReference type="PIRSF" id="PIRSF037913">
    <property type="entry name" value="His_deacetylse_1"/>
    <property type="match status" value="1"/>
</dbReference>
<dbReference type="Proteomes" id="UP000192596">
    <property type="component" value="Unassembled WGS sequence"/>
</dbReference>
<dbReference type="Pfam" id="PF00850">
    <property type="entry name" value="Hist_deacetyl"/>
    <property type="match status" value="1"/>
</dbReference>
<keyword evidence="4 8" id="KW-0156">Chromatin regulator</keyword>
<sequence length="551" mass="61228">MAPSRADVRNPIVQQWDAGGLPRSGIPSPSHTPDLTDGYINGGEYDDPMSCGGQGAQGSGSYTPPATEEDLRYWRDQDLNEKIMHGVEENGITRPKGHKVTYHYNSTVEDMHFGKTHPMKPWRLTLAKHLILGYGLQHTMDTHEAVAAGKDQVSRFHDPHYVEFLSQVSPTTFDELCRDPRFAKAIPPKHPGDNVDLGPYNLSTSPGADCPVFADMSTYLFLYTGATLAAARQLVSDTSDIAINWSGGLHHAHKAEASGFCYINDIVLAILEMLKRWPRVLYIDIDVHHGDGVEEAFQREPRVMTLSFHRYGTYDESQPGHKFFPGTGDVSDRGLRGTIGEHFALNVPIGAGIDDRQYGGLFEAIVGRAFEAYKPSAIVLQCGADSLGGDRLGQFNLNIKQHGECIAFVKALGVPLLLLGGGGYTARNVARAWCHETALATDNTLPPNIPMDLIPEPRAFQGHGNGNGQLYPAFPPNKHINECKDDQLEMMVKKLDFELRYVARAPWVMMDRLPVRARQEEELERVREERSRGKAERRRLERDPGGRGELR</sequence>
<keyword evidence="7 8" id="KW-0539">Nucleus</keyword>
<feature type="binding site" evidence="11">
    <location>
        <position position="288"/>
    </location>
    <ligand>
        <name>a divalent metal cation</name>
        <dbReference type="ChEBI" id="CHEBI:60240"/>
    </ligand>
</feature>
<dbReference type="InterPro" id="IPR000286">
    <property type="entry name" value="HDACs"/>
</dbReference>
<dbReference type="InterPro" id="IPR037138">
    <property type="entry name" value="His_deacetylse_dom_sf"/>
</dbReference>
<evidence type="ECO:0000256" key="12">
    <source>
        <dbReference type="SAM" id="MobiDB-lite"/>
    </source>
</evidence>
<dbReference type="GO" id="GO:0070210">
    <property type="term" value="C:Rpd3L-Expanded complex"/>
    <property type="evidence" value="ECO:0007669"/>
    <property type="project" value="TreeGrafter"/>
</dbReference>
<evidence type="ECO:0000313" key="14">
    <source>
        <dbReference type="EMBL" id="OQO14285.1"/>
    </source>
</evidence>
<feature type="binding site" evidence="11">
    <location>
        <position position="286"/>
    </location>
    <ligand>
        <name>a divalent metal cation</name>
        <dbReference type="ChEBI" id="CHEBI:60240"/>
    </ligand>
</feature>
<dbReference type="AlphaFoldDB" id="A0A1V8TSE9"/>
<dbReference type="Gene3D" id="3.40.800.20">
    <property type="entry name" value="Histone deacetylase domain"/>
    <property type="match status" value="1"/>
</dbReference>
<evidence type="ECO:0000256" key="6">
    <source>
        <dbReference type="ARBA" id="ARBA00023163"/>
    </source>
</evidence>
<dbReference type="SUPFAM" id="SSF52768">
    <property type="entry name" value="Arginase/deacetylase"/>
    <property type="match status" value="1"/>
</dbReference>
<evidence type="ECO:0000256" key="11">
    <source>
        <dbReference type="PIRSR" id="PIRSR037913-3"/>
    </source>
</evidence>
<evidence type="ECO:0000256" key="10">
    <source>
        <dbReference type="PIRSR" id="PIRSR037913-2"/>
    </source>
</evidence>
<comment type="caution">
    <text evidence="14">The sequence shown here is derived from an EMBL/GenBank/DDBJ whole genome shotgun (WGS) entry which is preliminary data.</text>
</comment>
<keyword evidence="15" id="KW-1185">Reference proteome</keyword>
<protein>
    <recommendedName>
        <fullName evidence="2 8">Histone deacetylase</fullName>
        <ecNumber evidence="2 8">3.5.1.98</ecNumber>
    </recommendedName>
</protein>
<dbReference type="InParanoid" id="A0A1V8TSE9"/>
<reference evidence="15" key="1">
    <citation type="submission" date="2017-03" db="EMBL/GenBank/DDBJ databases">
        <title>Genomes of endolithic fungi from Antarctica.</title>
        <authorList>
            <person name="Coleine C."/>
            <person name="Masonjones S."/>
            <person name="Stajich J.E."/>
        </authorList>
    </citation>
    <scope>NUCLEOTIDE SEQUENCE [LARGE SCALE GENOMIC DNA]</scope>
    <source>
        <strain evidence="15">CCFEE 5527</strain>
    </source>
</reference>
<evidence type="ECO:0000256" key="4">
    <source>
        <dbReference type="ARBA" id="ARBA00022853"/>
    </source>
</evidence>
<name>A0A1V8TSE9_9PEZI</name>
<dbReference type="GO" id="GO:0046872">
    <property type="term" value="F:metal ion binding"/>
    <property type="evidence" value="ECO:0007669"/>
    <property type="project" value="UniProtKB-KW"/>
</dbReference>
<evidence type="ECO:0000256" key="9">
    <source>
        <dbReference type="PIRSR" id="PIRSR037913-1"/>
    </source>
</evidence>
<dbReference type="PANTHER" id="PTHR10625">
    <property type="entry name" value="HISTONE DEACETYLASE HDAC1-RELATED"/>
    <property type="match status" value="1"/>
</dbReference>
<dbReference type="GO" id="GO:0141221">
    <property type="term" value="F:histone deacetylase activity, hydrolytic mechanism"/>
    <property type="evidence" value="ECO:0007669"/>
    <property type="project" value="UniProtKB-EC"/>
</dbReference>
<feature type="binding site" evidence="11">
    <location>
        <position position="385"/>
    </location>
    <ligand>
        <name>a divalent metal cation</name>
        <dbReference type="ChEBI" id="CHEBI:60240"/>
    </ligand>
</feature>
<dbReference type="OrthoDB" id="1918432at2759"/>
<evidence type="ECO:0000259" key="13">
    <source>
        <dbReference type="Pfam" id="PF00850"/>
    </source>
</evidence>
<evidence type="ECO:0000256" key="1">
    <source>
        <dbReference type="ARBA" id="ARBA00004123"/>
    </source>
</evidence>
<evidence type="ECO:0000256" key="2">
    <source>
        <dbReference type="ARBA" id="ARBA00012111"/>
    </source>
</evidence>
<dbReference type="EC" id="3.5.1.98" evidence="2 8"/>
<gene>
    <name evidence="14" type="ORF">B0A48_01161</name>
</gene>
<accession>A0A1V8TSE9</accession>
<dbReference type="InterPro" id="IPR023801">
    <property type="entry name" value="His_deacetylse_dom"/>
</dbReference>
<dbReference type="InterPro" id="IPR003084">
    <property type="entry name" value="HDAC_I/II"/>
</dbReference>
<feature type="binding site" evidence="10">
    <location>
        <position position="259"/>
    </location>
    <ligand>
        <name>substrate</name>
    </ligand>
</feature>
<feature type="binding site" evidence="10">
    <location>
        <position position="424"/>
    </location>
    <ligand>
        <name>substrate</name>
    </ligand>
</feature>